<organism evidence="1 2">
    <name type="scientific">Trifolium medium</name>
    <dbReference type="NCBI Taxonomy" id="97028"/>
    <lineage>
        <taxon>Eukaryota</taxon>
        <taxon>Viridiplantae</taxon>
        <taxon>Streptophyta</taxon>
        <taxon>Embryophyta</taxon>
        <taxon>Tracheophyta</taxon>
        <taxon>Spermatophyta</taxon>
        <taxon>Magnoliopsida</taxon>
        <taxon>eudicotyledons</taxon>
        <taxon>Gunneridae</taxon>
        <taxon>Pentapetalae</taxon>
        <taxon>rosids</taxon>
        <taxon>fabids</taxon>
        <taxon>Fabales</taxon>
        <taxon>Fabaceae</taxon>
        <taxon>Papilionoideae</taxon>
        <taxon>50 kb inversion clade</taxon>
        <taxon>NPAAA clade</taxon>
        <taxon>Hologalegina</taxon>
        <taxon>IRL clade</taxon>
        <taxon>Trifolieae</taxon>
        <taxon>Trifolium</taxon>
    </lineage>
</organism>
<comment type="caution">
    <text evidence="1">The sequence shown here is derived from an EMBL/GenBank/DDBJ whole genome shotgun (WGS) entry which is preliminary data.</text>
</comment>
<dbReference type="Proteomes" id="UP000265520">
    <property type="component" value="Unassembled WGS sequence"/>
</dbReference>
<name>A0A392UQ32_9FABA</name>
<evidence type="ECO:0000313" key="2">
    <source>
        <dbReference type="Proteomes" id="UP000265520"/>
    </source>
</evidence>
<dbReference type="EMBL" id="LXQA010867142">
    <property type="protein sequence ID" value="MCI74754.1"/>
    <property type="molecule type" value="Genomic_DNA"/>
</dbReference>
<proteinExistence type="predicted"/>
<sequence>MSGLGNCYDKLVRKFLANIAENYDDPESPEY</sequence>
<protein>
    <submittedName>
        <fullName evidence="1">Uncharacterized protein</fullName>
    </submittedName>
</protein>
<evidence type="ECO:0000313" key="1">
    <source>
        <dbReference type="EMBL" id="MCI74754.1"/>
    </source>
</evidence>
<feature type="non-terminal residue" evidence="1">
    <location>
        <position position="31"/>
    </location>
</feature>
<keyword evidence="2" id="KW-1185">Reference proteome</keyword>
<reference evidence="1 2" key="1">
    <citation type="journal article" date="2018" name="Front. Plant Sci.">
        <title>Red Clover (Trifolium pratense) and Zigzag Clover (T. medium) - A Picture of Genomic Similarities and Differences.</title>
        <authorList>
            <person name="Dluhosova J."/>
            <person name="Istvanek J."/>
            <person name="Nedelnik J."/>
            <person name="Repkova J."/>
        </authorList>
    </citation>
    <scope>NUCLEOTIDE SEQUENCE [LARGE SCALE GENOMIC DNA]</scope>
    <source>
        <strain evidence="2">cv. 10/8</strain>
        <tissue evidence="1">Leaf</tissue>
    </source>
</reference>
<accession>A0A392UQ32</accession>
<dbReference type="AlphaFoldDB" id="A0A392UQ32"/>